<dbReference type="EMBL" id="NJGC01000004">
    <property type="protein sequence ID" value="PAM73165.1"/>
    <property type="molecule type" value="Genomic_DNA"/>
</dbReference>
<organism evidence="1 2">
    <name type="scientific">Stenotrophomonas maltophilia</name>
    <name type="common">Pseudomonas maltophilia</name>
    <name type="synonym">Xanthomonas maltophilia</name>
    <dbReference type="NCBI Taxonomy" id="40324"/>
    <lineage>
        <taxon>Bacteria</taxon>
        <taxon>Pseudomonadati</taxon>
        <taxon>Pseudomonadota</taxon>
        <taxon>Gammaproteobacteria</taxon>
        <taxon>Lysobacterales</taxon>
        <taxon>Lysobacteraceae</taxon>
        <taxon>Stenotrophomonas</taxon>
        <taxon>Stenotrophomonas maltophilia group</taxon>
    </lineage>
</organism>
<proteinExistence type="predicted"/>
<accession>A0A270NNN1</accession>
<sequence>MSGWRSSSRAASNRVDLSTVATTDLLREIERRCSAGGSPKVDRPAKDRPFATKALWAEDKVNQARARLAELRALPVPACEAERAARAAQDSQLVADAVKYDGMAKAFKRKGQ</sequence>
<reference evidence="1 2" key="1">
    <citation type="submission" date="2017-06" db="EMBL/GenBank/DDBJ databases">
        <title>Genome sequencing and assembly of Stenotrophomonas maltophilia DF07.</title>
        <authorList>
            <person name="Iyer R."/>
        </authorList>
    </citation>
    <scope>NUCLEOTIDE SEQUENCE [LARGE SCALE GENOMIC DNA]</scope>
    <source>
        <strain evidence="1 2">DF07</strain>
    </source>
</reference>
<dbReference type="AlphaFoldDB" id="A0A270NNN1"/>
<dbReference type="RefSeq" id="WP_095377404.1">
    <property type="nucleotide sequence ID" value="NZ_NJGC01000004.1"/>
</dbReference>
<comment type="caution">
    <text evidence="1">The sequence shown here is derived from an EMBL/GenBank/DDBJ whole genome shotgun (WGS) entry which is preliminary data.</text>
</comment>
<name>A0A270NNN1_STEMA</name>
<gene>
    <name evidence="1" type="ORF">CEK00_04780</name>
</gene>
<evidence type="ECO:0000313" key="1">
    <source>
        <dbReference type="EMBL" id="PAM73165.1"/>
    </source>
</evidence>
<protein>
    <submittedName>
        <fullName evidence="1">Uncharacterized protein</fullName>
    </submittedName>
</protein>
<evidence type="ECO:0000313" key="2">
    <source>
        <dbReference type="Proteomes" id="UP000216433"/>
    </source>
</evidence>
<dbReference type="Proteomes" id="UP000216433">
    <property type="component" value="Unassembled WGS sequence"/>
</dbReference>